<evidence type="ECO:0000256" key="1">
    <source>
        <dbReference type="ARBA" id="ARBA00004141"/>
    </source>
</evidence>
<feature type="transmembrane region" description="Helical" evidence="5">
    <location>
        <begin position="388"/>
        <end position="409"/>
    </location>
</feature>
<comment type="subcellular location">
    <subcellularLocation>
        <location evidence="1">Membrane</location>
        <topology evidence="1">Multi-pass membrane protein</topology>
    </subcellularLocation>
</comment>
<dbReference type="AlphaFoldDB" id="A0AAN9TXN2"/>
<feature type="transmembrane region" description="Helical" evidence="5">
    <location>
        <begin position="140"/>
        <end position="162"/>
    </location>
</feature>
<evidence type="ECO:0000256" key="4">
    <source>
        <dbReference type="ARBA" id="ARBA00023136"/>
    </source>
</evidence>
<dbReference type="InterPro" id="IPR011701">
    <property type="entry name" value="MFS"/>
</dbReference>
<dbReference type="InterPro" id="IPR036259">
    <property type="entry name" value="MFS_trans_sf"/>
</dbReference>
<dbReference type="Proteomes" id="UP001367676">
    <property type="component" value="Unassembled WGS sequence"/>
</dbReference>
<dbReference type="Pfam" id="PF07690">
    <property type="entry name" value="MFS_1"/>
    <property type="match status" value="1"/>
</dbReference>
<dbReference type="Gene3D" id="1.20.1250.20">
    <property type="entry name" value="MFS general substrate transporter like domains"/>
    <property type="match status" value="1"/>
</dbReference>
<sequence length="431" mass="49380">MDLVNTNLYLQKSCRFNVSVEPDMRTACDDEKAGISFVTSVNLKYRFAVKVSHTIVSIFICAWSDRNGNRKCFLILPTVALILQLSALCYQTYYWSIPADVSVWTEVFFQVLIGGNSMFNTFAKINIFETSNEENRTLRTTILIAMQTLSIPVSSAVSGYMMRNLGFFLTYVCCLILSVSSLILTCVFVKKTISKQKITDNENFNLFLVIPSSIKVVFKKRPCRESFSIMLLFMISTCTGFVTTGERSIIYFFFRYKFHWDEITYGCYLTYKLIGSICGTLFCSIILSKKLKLHDGLIGAMSTFLLTFSSFGYIFARETWELYLVPLLEVFNGVALTICDSFLSKFFTNEEFGRLFSVHMIFDVITTTGIPVYSIIFEKTMDKFAATFFLLSMPANFVSTVLYSFTYFLNKPIPEEEEEEIEKKPKQINIT</sequence>
<feature type="transmembrane region" description="Helical" evidence="5">
    <location>
        <begin position="229"/>
        <end position="254"/>
    </location>
</feature>
<feature type="transmembrane region" description="Helical" evidence="5">
    <location>
        <begin position="296"/>
        <end position="316"/>
    </location>
</feature>
<dbReference type="GO" id="GO:0022857">
    <property type="term" value="F:transmembrane transporter activity"/>
    <property type="evidence" value="ECO:0007669"/>
    <property type="project" value="InterPro"/>
</dbReference>
<evidence type="ECO:0000313" key="7">
    <source>
        <dbReference type="Proteomes" id="UP001367676"/>
    </source>
</evidence>
<dbReference type="SUPFAM" id="SSF103473">
    <property type="entry name" value="MFS general substrate transporter"/>
    <property type="match status" value="1"/>
</dbReference>
<dbReference type="PANTHER" id="PTHR23507">
    <property type="entry name" value="ZGC:174356"/>
    <property type="match status" value="1"/>
</dbReference>
<proteinExistence type="predicted"/>
<organism evidence="6 7">
    <name type="scientific">Parthenolecanium corni</name>
    <dbReference type="NCBI Taxonomy" id="536013"/>
    <lineage>
        <taxon>Eukaryota</taxon>
        <taxon>Metazoa</taxon>
        <taxon>Ecdysozoa</taxon>
        <taxon>Arthropoda</taxon>
        <taxon>Hexapoda</taxon>
        <taxon>Insecta</taxon>
        <taxon>Pterygota</taxon>
        <taxon>Neoptera</taxon>
        <taxon>Paraneoptera</taxon>
        <taxon>Hemiptera</taxon>
        <taxon>Sternorrhyncha</taxon>
        <taxon>Coccoidea</taxon>
        <taxon>Coccidae</taxon>
        <taxon>Parthenolecanium</taxon>
    </lineage>
</organism>
<protein>
    <submittedName>
        <fullName evidence="6">Uncharacterized protein</fullName>
    </submittedName>
</protein>
<comment type="caution">
    <text evidence="6">The sequence shown here is derived from an EMBL/GenBank/DDBJ whole genome shotgun (WGS) entry which is preliminary data.</text>
</comment>
<evidence type="ECO:0000256" key="3">
    <source>
        <dbReference type="ARBA" id="ARBA00022989"/>
    </source>
</evidence>
<keyword evidence="7" id="KW-1185">Reference proteome</keyword>
<feature type="transmembrane region" description="Helical" evidence="5">
    <location>
        <begin position="168"/>
        <end position="189"/>
    </location>
</feature>
<reference evidence="6 7" key="1">
    <citation type="submission" date="2024-03" db="EMBL/GenBank/DDBJ databases">
        <title>Adaptation during the transition from Ophiocordyceps entomopathogen to insect associate is accompanied by gene loss and intensified selection.</title>
        <authorList>
            <person name="Ward C.M."/>
            <person name="Onetto C.A."/>
            <person name="Borneman A.R."/>
        </authorList>
    </citation>
    <scope>NUCLEOTIDE SEQUENCE [LARGE SCALE GENOMIC DNA]</scope>
    <source>
        <strain evidence="6">AWRI1</strain>
        <tissue evidence="6">Single Adult Female</tissue>
    </source>
</reference>
<feature type="transmembrane region" description="Helical" evidence="5">
    <location>
        <begin position="269"/>
        <end position="287"/>
    </location>
</feature>
<accession>A0AAN9TXN2</accession>
<dbReference type="EMBL" id="JBBCAQ010000022">
    <property type="protein sequence ID" value="KAK7591291.1"/>
    <property type="molecule type" value="Genomic_DNA"/>
</dbReference>
<dbReference type="PANTHER" id="PTHR23507:SF1">
    <property type="entry name" value="FI18259P1-RELATED"/>
    <property type="match status" value="1"/>
</dbReference>
<evidence type="ECO:0000313" key="6">
    <source>
        <dbReference type="EMBL" id="KAK7591291.1"/>
    </source>
</evidence>
<keyword evidence="4 5" id="KW-0472">Membrane</keyword>
<keyword evidence="3 5" id="KW-1133">Transmembrane helix</keyword>
<feature type="transmembrane region" description="Helical" evidence="5">
    <location>
        <begin position="355"/>
        <end position="376"/>
    </location>
</feature>
<name>A0AAN9TXN2_9HEMI</name>
<feature type="transmembrane region" description="Helical" evidence="5">
    <location>
        <begin position="72"/>
        <end position="95"/>
    </location>
</feature>
<evidence type="ECO:0000256" key="2">
    <source>
        <dbReference type="ARBA" id="ARBA00022692"/>
    </source>
</evidence>
<gene>
    <name evidence="6" type="ORF">V9T40_002904</name>
</gene>
<keyword evidence="2 5" id="KW-0812">Transmembrane</keyword>
<dbReference type="GO" id="GO:0016020">
    <property type="term" value="C:membrane"/>
    <property type="evidence" value="ECO:0007669"/>
    <property type="project" value="UniProtKB-SubCell"/>
</dbReference>
<evidence type="ECO:0000256" key="5">
    <source>
        <dbReference type="SAM" id="Phobius"/>
    </source>
</evidence>
<feature type="transmembrane region" description="Helical" evidence="5">
    <location>
        <begin position="107"/>
        <end position="128"/>
    </location>
</feature>